<gene>
    <name evidence="1" type="ORF">H7F21_12915</name>
</gene>
<dbReference type="EMBL" id="JACLCP010000004">
    <property type="protein sequence ID" value="MBC2846000.1"/>
    <property type="molecule type" value="Genomic_DNA"/>
</dbReference>
<evidence type="ECO:0000313" key="1">
    <source>
        <dbReference type="EMBL" id="MBC2846000.1"/>
    </source>
</evidence>
<dbReference type="RefSeq" id="WP_185789720.1">
    <property type="nucleotide sequence ID" value="NZ_JACLCP010000004.1"/>
</dbReference>
<reference evidence="1" key="1">
    <citation type="submission" date="2020-08" db="EMBL/GenBank/DDBJ databases">
        <title>Winogradskyella ouciana sp. nov., isolated from the hadal seawater of the Mariana Trench.</title>
        <authorList>
            <person name="He X."/>
        </authorList>
    </citation>
    <scope>NUCLEOTIDE SEQUENCE [LARGE SCALE GENOMIC DNA]</scope>
    <source>
        <strain evidence="1">KCTC 52348</strain>
    </source>
</reference>
<protein>
    <recommendedName>
        <fullName evidence="3">Lipocalin-like domain-containing protein</fullName>
    </recommendedName>
</protein>
<comment type="caution">
    <text evidence="1">The sequence shown here is derived from an EMBL/GenBank/DDBJ whole genome shotgun (WGS) entry which is preliminary data.</text>
</comment>
<dbReference type="PROSITE" id="PS51257">
    <property type="entry name" value="PROKAR_LIPOPROTEIN"/>
    <property type="match status" value="1"/>
</dbReference>
<sequence>MRKIIGLSILFFGLFSCGSDETNEILNAELIGEWKLTEAYISAGGPQYWVDVENGEEFMFFENGLFNSNRFSECTTGTFSTEQNELLLRYNCNGFESGSENEDGYITYDLNFEFDYFIITPSSGPICIEGCSYKYRKK</sequence>
<organism evidence="1 2">
    <name type="scientific">Winogradskyella flava</name>
    <dbReference type="NCBI Taxonomy" id="1884876"/>
    <lineage>
        <taxon>Bacteria</taxon>
        <taxon>Pseudomonadati</taxon>
        <taxon>Bacteroidota</taxon>
        <taxon>Flavobacteriia</taxon>
        <taxon>Flavobacteriales</taxon>
        <taxon>Flavobacteriaceae</taxon>
        <taxon>Winogradskyella</taxon>
    </lineage>
</organism>
<proteinExistence type="predicted"/>
<evidence type="ECO:0008006" key="3">
    <source>
        <dbReference type="Google" id="ProtNLM"/>
    </source>
</evidence>
<name>A0A842ISK2_9FLAO</name>
<evidence type="ECO:0000313" key="2">
    <source>
        <dbReference type="Proteomes" id="UP000533900"/>
    </source>
</evidence>
<dbReference type="AlphaFoldDB" id="A0A842ISK2"/>
<keyword evidence="2" id="KW-1185">Reference proteome</keyword>
<dbReference type="Proteomes" id="UP000533900">
    <property type="component" value="Unassembled WGS sequence"/>
</dbReference>
<accession>A0A842ISK2</accession>